<dbReference type="PANTHER" id="PTHR47186:SF3">
    <property type="entry name" value="OS09G0267800 PROTEIN"/>
    <property type="match status" value="1"/>
</dbReference>
<dbReference type="Proteomes" id="UP001634007">
    <property type="component" value="Unassembled WGS sequence"/>
</dbReference>
<dbReference type="PANTHER" id="PTHR47186">
    <property type="entry name" value="LEUCINE-RICH REPEAT-CONTAINING PROTEIN 57"/>
    <property type="match status" value="1"/>
</dbReference>
<dbReference type="SUPFAM" id="SSF52047">
    <property type="entry name" value="RNI-like"/>
    <property type="match status" value="1"/>
</dbReference>
<gene>
    <name evidence="1" type="ORF">ACJRO7_032357</name>
</gene>
<sequence length="425" mass="47601">MSQCHSLEELPNTIGNLKSLNKLDISGTGIKKLLDTLWTIEKLEVIKAEFVLHLDMEIGNYIYRNRSLRILELFCKRIREVPRLPESLTILKLSKLYTDTFLDLSNLTNLKELYLNFGPRDSDGESDGPVEESPMPLWTGNLSKLESLDLRSPYVTALPIYIRSLLSQLKSLSLYCPKLCCFPSLPSNLLSLRLSSGCATALPMDMSSLLPRLEKLELQCPNLRCLPSLPSSLSELSLDGCKSGCSMEDLSNLKTLSSLHIIDCAILEIRGLDRLENLRALWLLRLQQVEISLDLSNLNKLRYLLVSSCGNLAEIQGELPPSLDRLDIQLCGSLQKLPNLSNLKGLQVVQINGCGKLNVEDLLNPKTLSYLHITDCAISEIRGLDRLENLRSLLLRKLQQVEILPDLSNLSKLAYLHVYDCGKSG</sequence>
<name>A0ABD3JMP8_EUCGL</name>
<dbReference type="InterPro" id="IPR032675">
    <property type="entry name" value="LRR_dom_sf"/>
</dbReference>
<accession>A0ABD3JMP8</accession>
<comment type="caution">
    <text evidence="1">The sequence shown here is derived from an EMBL/GenBank/DDBJ whole genome shotgun (WGS) entry which is preliminary data.</text>
</comment>
<dbReference type="SUPFAM" id="SSF52058">
    <property type="entry name" value="L domain-like"/>
    <property type="match status" value="1"/>
</dbReference>
<keyword evidence="2" id="KW-1185">Reference proteome</keyword>
<organism evidence="1 2">
    <name type="scientific">Eucalyptus globulus</name>
    <name type="common">Tasmanian blue gum</name>
    <dbReference type="NCBI Taxonomy" id="34317"/>
    <lineage>
        <taxon>Eukaryota</taxon>
        <taxon>Viridiplantae</taxon>
        <taxon>Streptophyta</taxon>
        <taxon>Embryophyta</taxon>
        <taxon>Tracheophyta</taxon>
        <taxon>Spermatophyta</taxon>
        <taxon>Magnoliopsida</taxon>
        <taxon>eudicotyledons</taxon>
        <taxon>Gunneridae</taxon>
        <taxon>Pentapetalae</taxon>
        <taxon>rosids</taxon>
        <taxon>malvids</taxon>
        <taxon>Myrtales</taxon>
        <taxon>Myrtaceae</taxon>
        <taxon>Myrtoideae</taxon>
        <taxon>Eucalypteae</taxon>
        <taxon>Eucalyptus</taxon>
    </lineage>
</organism>
<dbReference type="EMBL" id="JBJKBG010000008">
    <property type="protein sequence ID" value="KAL3727604.1"/>
    <property type="molecule type" value="Genomic_DNA"/>
</dbReference>
<proteinExistence type="predicted"/>
<dbReference type="AlphaFoldDB" id="A0ABD3JMP8"/>
<evidence type="ECO:0000313" key="2">
    <source>
        <dbReference type="Proteomes" id="UP001634007"/>
    </source>
</evidence>
<reference evidence="1 2" key="1">
    <citation type="submission" date="2024-11" db="EMBL/GenBank/DDBJ databases">
        <title>Chromosome-level genome assembly of Eucalyptus globulus Labill. provides insights into its genome evolution.</title>
        <authorList>
            <person name="Li X."/>
        </authorList>
    </citation>
    <scope>NUCLEOTIDE SEQUENCE [LARGE SCALE GENOMIC DNA]</scope>
    <source>
        <strain evidence="1">CL2024</strain>
        <tissue evidence="1">Fresh tender leaves</tissue>
    </source>
</reference>
<protein>
    <submittedName>
        <fullName evidence="1">Uncharacterized protein</fullName>
    </submittedName>
</protein>
<dbReference type="Gene3D" id="3.80.10.10">
    <property type="entry name" value="Ribonuclease Inhibitor"/>
    <property type="match status" value="2"/>
</dbReference>
<evidence type="ECO:0000313" key="1">
    <source>
        <dbReference type="EMBL" id="KAL3727604.1"/>
    </source>
</evidence>